<accession>A0A4R7VYL4</accession>
<dbReference type="Pfam" id="PF18267">
    <property type="entry name" value="Rubredoxin_C"/>
    <property type="match status" value="1"/>
</dbReference>
<dbReference type="PRINTS" id="PR00368">
    <property type="entry name" value="FADPNR"/>
</dbReference>
<evidence type="ECO:0000259" key="5">
    <source>
        <dbReference type="Pfam" id="PF07992"/>
    </source>
</evidence>
<dbReference type="EMBL" id="SOCP01000003">
    <property type="protein sequence ID" value="TDV55164.1"/>
    <property type="molecule type" value="Genomic_DNA"/>
</dbReference>
<name>A0A4R7VYL4_9PSEU</name>
<dbReference type="InterPro" id="IPR041854">
    <property type="entry name" value="BFD-like_2Fe2S-bd_dom_sf"/>
</dbReference>
<evidence type="ECO:0000259" key="4">
    <source>
        <dbReference type="Pfam" id="PF04324"/>
    </source>
</evidence>
<dbReference type="AlphaFoldDB" id="A0A4R7VYL4"/>
<dbReference type="Pfam" id="PF07992">
    <property type="entry name" value="Pyr_redox_2"/>
    <property type="match status" value="1"/>
</dbReference>
<feature type="domain" description="FAD/NAD(P)-binding" evidence="5">
    <location>
        <begin position="13"/>
        <end position="304"/>
    </location>
</feature>
<dbReference type="InterPro" id="IPR023753">
    <property type="entry name" value="FAD/NAD-binding_dom"/>
</dbReference>
<dbReference type="Gene3D" id="1.10.10.1100">
    <property type="entry name" value="BFD-like [2Fe-2S]-binding domain"/>
    <property type="match status" value="1"/>
</dbReference>
<keyword evidence="2" id="KW-0285">Flavoprotein</keyword>
<gene>
    <name evidence="7" type="ORF">CLV71_103405</name>
</gene>
<feature type="domain" description="BFD-like [2Fe-2S]-binding" evidence="4">
    <location>
        <begin position="432"/>
        <end position="477"/>
    </location>
</feature>
<evidence type="ECO:0000256" key="1">
    <source>
        <dbReference type="ARBA" id="ARBA00001974"/>
    </source>
</evidence>
<dbReference type="InterPro" id="IPR041575">
    <property type="entry name" value="Rubredoxin_C"/>
</dbReference>
<dbReference type="PRINTS" id="PR00411">
    <property type="entry name" value="PNDRDTASEI"/>
</dbReference>
<evidence type="ECO:0000259" key="6">
    <source>
        <dbReference type="Pfam" id="PF18267"/>
    </source>
</evidence>
<comment type="cofactor">
    <cofactor evidence="1">
        <name>FAD</name>
        <dbReference type="ChEBI" id="CHEBI:57692"/>
    </cofactor>
</comment>
<dbReference type="InterPro" id="IPR036188">
    <property type="entry name" value="FAD/NAD-bd_sf"/>
</dbReference>
<keyword evidence="3" id="KW-0274">FAD</keyword>
<dbReference type="Pfam" id="PF04324">
    <property type="entry name" value="Fer2_BFD"/>
    <property type="match status" value="1"/>
</dbReference>
<evidence type="ECO:0000256" key="2">
    <source>
        <dbReference type="ARBA" id="ARBA00022630"/>
    </source>
</evidence>
<evidence type="ECO:0000256" key="3">
    <source>
        <dbReference type="ARBA" id="ARBA00022827"/>
    </source>
</evidence>
<dbReference type="Gene3D" id="3.30.390.30">
    <property type="match status" value="1"/>
</dbReference>
<sequence>MSGALRDRGAGVRVVVVGYGMAGARLAERIRGKGGNVELTVLGAEPHAAYNRILLSSVVGGGLTPEMVRLHDEDWARRHDVDLRIATTVSAIDRAARHVMLADGSTVDYDVLVLATGSRPWVPPTEGLLVDGVLAPGAATFRTLDDCERIVAAAAPGTPIAVLGGGLLGIEAARGLAGRGNPVTVVHPVGHLMERQLDRGAGQVLAARLATLGVEVRLGVKAARYVPGDGLKLDDGSHVPAGFVVVSTGVIPETTLARDAGLTVERGIVVDDSLRTDDAAIHAIGDCAQHPGTVSGLVQPAWEQAEVLADLLTGTSTTTRYRGTANVTRLKARDVDLAAFGDVHAEVDNTDAEVLCLSDPTRGRYAKLVLRDDRVTGAIVLGVPDAAATITQLYDRGIPAPSDRIALLLGRTLPPGVSVAHSPVDLPAATTVCRCNTVSKSQLVKAWRGGARGVSGLATATRATTGCGGCHDTVSAIADWLASAEETPA</sequence>
<keyword evidence="8" id="KW-1185">Reference proteome</keyword>
<dbReference type="Gene3D" id="3.50.50.60">
    <property type="entry name" value="FAD/NAD(P)-binding domain"/>
    <property type="match status" value="2"/>
</dbReference>
<feature type="domain" description="NADH-rubredoxin oxidoreductase C-terminal" evidence="6">
    <location>
        <begin position="327"/>
        <end position="392"/>
    </location>
</feature>
<dbReference type="InterPro" id="IPR050260">
    <property type="entry name" value="FAD-bd_OxRdtase"/>
</dbReference>
<dbReference type="PANTHER" id="PTHR43429:SF3">
    <property type="entry name" value="NITRITE REDUCTASE [NAD(P)H]"/>
    <property type="match status" value="1"/>
</dbReference>
<dbReference type="Proteomes" id="UP000294927">
    <property type="component" value="Unassembled WGS sequence"/>
</dbReference>
<dbReference type="PANTHER" id="PTHR43429">
    <property type="entry name" value="PYRIDINE NUCLEOTIDE-DISULFIDE OXIDOREDUCTASE DOMAIN-CONTAINING"/>
    <property type="match status" value="1"/>
</dbReference>
<comment type="caution">
    <text evidence="7">The sequence shown here is derived from an EMBL/GenBank/DDBJ whole genome shotgun (WGS) entry which is preliminary data.</text>
</comment>
<organism evidence="7 8">
    <name type="scientific">Actinophytocola oryzae</name>
    <dbReference type="NCBI Taxonomy" id="502181"/>
    <lineage>
        <taxon>Bacteria</taxon>
        <taxon>Bacillati</taxon>
        <taxon>Actinomycetota</taxon>
        <taxon>Actinomycetes</taxon>
        <taxon>Pseudonocardiales</taxon>
        <taxon>Pseudonocardiaceae</taxon>
    </lineage>
</organism>
<evidence type="ECO:0000313" key="7">
    <source>
        <dbReference type="EMBL" id="TDV55164.1"/>
    </source>
</evidence>
<proteinExistence type="predicted"/>
<reference evidence="7 8" key="1">
    <citation type="submission" date="2019-03" db="EMBL/GenBank/DDBJ databases">
        <title>Genomic Encyclopedia of Archaeal and Bacterial Type Strains, Phase II (KMG-II): from individual species to whole genera.</title>
        <authorList>
            <person name="Goeker M."/>
        </authorList>
    </citation>
    <scope>NUCLEOTIDE SEQUENCE [LARGE SCALE GENOMIC DNA]</scope>
    <source>
        <strain evidence="7 8">DSM 45499</strain>
    </source>
</reference>
<dbReference type="SUPFAM" id="SSF51905">
    <property type="entry name" value="FAD/NAD(P)-binding domain"/>
    <property type="match status" value="2"/>
</dbReference>
<dbReference type="GO" id="GO:0016491">
    <property type="term" value="F:oxidoreductase activity"/>
    <property type="evidence" value="ECO:0007669"/>
    <property type="project" value="InterPro"/>
</dbReference>
<evidence type="ECO:0000313" key="8">
    <source>
        <dbReference type="Proteomes" id="UP000294927"/>
    </source>
</evidence>
<dbReference type="InterPro" id="IPR016156">
    <property type="entry name" value="FAD/NAD-linked_Rdtase_dimer_sf"/>
</dbReference>
<protein>
    <submittedName>
        <fullName evidence="7">Assimilatory nitrate reductase electron transfer subunit</fullName>
    </submittedName>
</protein>
<dbReference type="InterPro" id="IPR007419">
    <property type="entry name" value="BFD-like_2Fe2S-bd_dom"/>
</dbReference>